<keyword evidence="1" id="KW-0233">DNA recombination</keyword>
<dbReference type="GO" id="GO:0003677">
    <property type="term" value="F:DNA binding"/>
    <property type="evidence" value="ECO:0007669"/>
    <property type="project" value="InterPro"/>
</dbReference>
<keyword evidence="4" id="KW-1185">Reference proteome</keyword>
<sequence length="242" mass="27432">MKTCRRAWNVAGRRNPGTVPQANPFAQMGLKSSTRETPTAAFDDLQAFRGKAVELGHPSLATAALIAWEWLQREKHVFGAFDVAHYRPKERPNTVRVLHPKNGEEAWIPLFDDAGVPLYPELMAELDALKRERIGGLMIRRDWGDRRPWPTGESIDLTHMSRIVKRIIRAARLRDSLTFTSFRHGGFTESADADMTDSEIRAVSRQKSARVLPRYAKRTMKQVAAGAKKRRATRTKTDDLSE</sequence>
<dbReference type="GO" id="GO:0006310">
    <property type="term" value="P:DNA recombination"/>
    <property type="evidence" value="ECO:0007669"/>
    <property type="project" value="UniProtKB-KW"/>
</dbReference>
<accession>A0A0P0JBY6</accession>
<evidence type="ECO:0000313" key="4">
    <source>
        <dbReference type="Proteomes" id="UP000065734"/>
    </source>
</evidence>
<dbReference type="SUPFAM" id="SSF56349">
    <property type="entry name" value="DNA breaking-rejoining enzymes"/>
    <property type="match status" value="1"/>
</dbReference>
<evidence type="ECO:0000256" key="1">
    <source>
        <dbReference type="ARBA" id="ARBA00023172"/>
    </source>
</evidence>
<feature type="region of interest" description="Disordered" evidence="2">
    <location>
        <begin position="220"/>
        <end position="242"/>
    </location>
</feature>
<evidence type="ECO:0000313" key="3">
    <source>
        <dbReference type="EMBL" id="CUU42183.1"/>
    </source>
</evidence>
<dbReference type="Gene3D" id="1.10.443.10">
    <property type="entry name" value="Intergrase catalytic core"/>
    <property type="match status" value="1"/>
</dbReference>
<dbReference type="EMBL" id="LN907867">
    <property type="protein sequence ID" value="CUU42183.1"/>
    <property type="molecule type" value="Genomic_DNA"/>
</dbReference>
<evidence type="ECO:0008006" key="5">
    <source>
        <dbReference type="Google" id="ProtNLM"/>
    </source>
</evidence>
<proteinExistence type="predicted"/>
<reference evidence="4" key="1">
    <citation type="journal article" date="2016" name="Genome Announc.">
        <title>Revised genome sequence of the purple photosynthetic bacterium Blastochloris viridis.</title>
        <authorList>
            <person name="Liu L.N."/>
            <person name="Faulkner M."/>
            <person name="Liu X."/>
            <person name="Huang F."/>
            <person name="Darby A.C."/>
            <person name="Hall N."/>
        </authorList>
    </citation>
    <scope>NUCLEOTIDE SEQUENCE [LARGE SCALE GENOMIC DNA]</scope>
    <source>
        <strain evidence="4">ATCC 19567 / DSM 133 / F</strain>
    </source>
</reference>
<dbReference type="RefSeq" id="WP_145912024.1">
    <property type="nucleotide sequence ID" value="NZ_AP014854.2"/>
</dbReference>
<dbReference type="InterPro" id="IPR011010">
    <property type="entry name" value="DNA_brk_join_enz"/>
</dbReference>
<dbReference type="AlphaFoldDB" id="A0A0P0JBY6"/>
<evidence type="ECO:0000256" key="2">
    <source>
        <dbReference type="SAM" id="MobiDB-lite"/>
    </source>
</evidence>
<dbReference type="KEGG" id="bvr:BVIR_1745"/>
<name>A0A0P0JBY6_BLAVI</name>
<organism evidence="3 4">
    <name type="scientific">Blastochloris viridis</name>
    <name type="common">Rhodopseudomonas viridis</name>
    <dbReference type="NCBI Taxonomy" id="1079"/>
    <lineage>
        <taxon>Bacteria</taxon>
        <taxon>Pseudomonadati</taxon>
        <taxon>Pseudomonadota</taxon>
        <taxon>Alphaproteobacteria</taxon>
        <taxon>Hyphomicrobiales</taxon>
        <taxon>Blastochloridaceae</taxon>
        <taxon>Blastochloris</taxon>
    </lineage>
</organism>
<dbReference type="Proteomes" id="UP000065734">
    <property type="component" value="Chromosome I"/>
</dbReference>
<dbReference type="OrthoDB" id="8255089at2"/>
<dbReference type="InterPro" id="IPR013762">
    <property type="entry name" value="Integrase-like_cat_sf"/>
</dbReference>
<dbReference type="GO" id="GO:0015074">
    <property type="term" value="P:DNA integration"/>
    <property type="evidence" value="ECO:0007669"/>
    <property type="project" value="InterPro"/>
</dbReference>
<gene>
    <name evidence="3" type="ORF">BVIRIDIS_11900</name>
</gene>
<protein>
    <recommendedName>
        <fullName evidence="5">Tyr recombinase domain-containing protein</fullName>
    </recommendedName>
</protein>